<dbReference type="Proteomes" id="UP000574390">
    <property type="component" value="Unassembled WGS sequence"/>
</dbReference>
<sequence>DFPLLAMFYLRARDNTPVCFYAGDAAFDENWDTLEVSVGRDYVPRTMTVMCRKFDNHTAFTSKL</sequence>
<protein>
    <submittedName>
        <fullName evidence="1">Uncharacterized protein</fullName>
    </submittedName>
</protein>
<keyword evidence="3" id="KW-1185">Reference proteome</keyword>
<evidence type="ECO:0000313" key="4">
    <source>
        <dbReference type="Proteomes" id="UP000574390"/>
    </source>
</evidence>
<dbReference type="EMBL" id="JABANM010023109">
    <property type="protein sequence ID" value="KAF4718463.1"/>
    <property type="molecule type" value="Genomic_DNA"/>
</dbReference>
<evidence type="ECO:0000313" key="1">
    <source>
        <dbReference type="EMBL" id="KAF4718463.1"/>
    </source>
</evidence>
<evidence type="ECO:0000313" key="3">
    <source>
        <dbReference type="Proteomes" id="UP000553632"/>
    </source>
</evidence>
<feature type="non-terminal residue" evidence="1">
    <location>
        <position position="1"/>
    </location>
</feature>
<gene>
    <name evidence="1" type="ORF">FOZ62_016417</name>
    <name evidence="2" type="ORF">FOZ63_017895</name>
</gene>
<dbReference type="EMBL" id="JABANO010014252">
    <property type="protein sequence ID" value="KAF4738894.1"/>
    <property type="molecule type" value="Genomic_DNA"/>
</dbReference>
<proteinExistence type="predicted"/>
<organism evidence="1 4">
    <name type="scientific">Perkinsus olseni</name>
    <name type="common">Perkinsus atlanticus</name>
    <dbReference type="NCBI Taxonomy" id="32597"/>
    <lineage>
        <taxon>Eukaryota</taxon>
        <taxon>Sar</taxon>
        <taxon>Alveolata</taxon>
        <taxon>Perkinsozoa</taxon>
        <taxon>Perkinsea</taxon>
        <taxon>Perkinsida</taxon>
        <taxon>Perkinsidae</taxon>
        <taxon>Perkinsus</taxon>
    </lineage>
</organism>
<name>A0A7J6RCW7_PEROL</name>
<comment type="caution">
    <text evidence="1">The sequence shown here is derived from an EMBL/GenBank/DDBJ whole genome shotgun (WGS) entry which is preliminary data.</text>
</comment>
<evidence type="ECO:0000313" key="2">
    <source>
        <dbReference type="EMBL" id="KAF4738894.1"/>
    </source>
</evidence>
<accession>A0A7J6RCW7</accession>
<dbReference type="AlphaFoldDB" id="A0A7J6RCW7"/>
<reference evidence="3 4" key="1">
    <citation type="submission" date="2020-04" db="EMBL/GenBank/DDBJ databases">
        <title>Perkinsus olseni comparative genomics.</title>
        <authorList>
            <person name="Bogema D.R."/>
        </authorList>
    </citation>
    <scope>NUCLEOTIDE SEQUENCE [LARGE SCALE GENOMIC DNA]</scope>
    <source>
        <strain evidence="1">ATCC PRA-205</strain>
        <strain evidence="2 3">ATCC PRA-207</strain>
    </source>
</reference>
<dbReference type="Proteomes" id="UP000553632">
    <property type="component" value="Unassembled WGS sequence"/>
</dbReference>